<keyword evidence="7" id="KW-0472">Membrane</keyword>
<sequence length="697" mass="78003">MSHTNDHEEATYLAGMSASNEISCHLSELLVEKGGLTADLVQSHLFSEVLNEIPPQALGDLSSTLQQLRLSQKRFQAQLESLAAENYSVFLEKSDASHSVIDRISTIVSSNLVMVDEIPNLTRYSETFVDKARNITDAIKTNTKALEHHKQLLELLELPQLMETSIHNGYIDDAIAILTYTKRLSRKYGSTIPVVRSIEAQVNAVGSQLIQHLCNQLRSPLSLPACIKVIVFLRRTGTFTEQELRLKFLQTRTSCLESQLASGLSASRPDEILRSDVGYVKSGGFLNSNRGQYDAYWRATRLIEITRVQLFDIVTQYRAVFSEEENFMQHRRTSEWASGSSKDTRFDNNPLCLNDDLPSVSTSRVGYNLFHAWLTHRLGIFLDTFTADLEAMLYQTNLNTQDILDRWTSTGPGDLTPPNADLPALFTQLQALVSQSMYFGRSFSRIGCDFRPHLVDLFNSSILRYVKVYLTNATTEFCFALDNLLWTINATQEATGGEHSEDQASTINKLLCHPPMTLLYNRFMELFNGLRACCPVGLRHQILAAVVEALDQCADRFVMSYRQLLDQQTINWRSEASAFASVFTNILVPCVLSSSMVLLHTGKEGAKSVTDRPNSASHVLVHRLGKLVCATVKKTWPRIPAVPVLPKYDQSLETSATENGVSSQSDEASEYVDTKTEINASPQETESNNCVHSTTEE</sequence>
<evidence type="ECO:0000256" key="8">
    <source>
        <dbReference type="ARBA" id="ARBA00031347"/>
    </source>
</evidence>
<feature type="compositionally biased region" description="Polar residues" evidence="9">
    <location>
        <begin position="677"/>
        <end position="697"/>
    </location>
</feature>
<dbReference type="Proteomes" id="UP000286415">
    <property type="component" value="Unassembled WGS sequence"/>
</dbReference>
<name>A0A8T1M9H0_CLOSI</name>
<reference evidence="10 11" key="1">
    <citation type="journal article" date="2018" name="Biotechnol. Adv.">
        <title>Improved genomic resources and new bioinformatic workflow for the carcinogenic parasite Clonorchis sinensis: Biotechnological implications.</title>
        <authorList>
            <person name="Wang D."/>
            <person name="Korhonen P.K."/>
            <person name="Gasser R.B."/>
            <person name="Young N.D."/>
        </authorList>
    </citation>
    <scope>NUCLEOTIDE SEQUENCE [LARGE SCALE GENOMIC DNA]</scope>
    <source>
        <strain evidence="10">Cs-k2</strain>
    </source>
</reference>
<keyword evidence="4" id="KW-0813">Transport</keyword>
<evidence type="ECO:0000256" key="2">
    <source>
        <dbReference type="ARBA" id="ARBA00006419"/>
    </source>
</evidence>
<protein>
    <recommendedName>
        <fullName evidence="3">Conserved oligomeric Golgi complex subunit 8</fullName>
    </recommendedName>
    <alternativeName>
        <fullName evidence="8">Component of oligomeric Golgi complex 8</fullName>
    </alternativeName>
</protein>
<evidence type="ECO:0000256" key="9">
    <source>
        <dbReference type="SAM" id="MobiDB-lite"/>
    </source>
</evidence>
<proteinExistence type="inferred from homology"/>
<dbReference type="GO" id="GO:0000139">
    <property type="term" value="C:Golgi membrane"/>
    <property type="evidence" value="ECO:0007669"/>
    <property type="project" value="UniProtKB-SubCell"/>
</dbReference>
<reference evidence="10 11" key="2">
    <citation type="journal article" date="2021" name="Genomics">
        <title>High-quality reference genome for Clonorchis sinensis.</title>
        <authorList>
            <person name="Young N.D."/>
            <person name="Stroehlein A.J."/>
            <person name="Kinkar L."/>
            <person name="Wang T."/>
            <person name="Sohn W.M."/>
            <person name="Chang B.C.H."/>
            <person name="Kaur P."/>
            <person name="Weisz D."/>
            <person name="Dudchenko O."/>
            <person name="Aiden E.L."/>
            <person name="Korhonen P.K."/>
            <person name="Gasser R.B."/>
        </authorList>
    </citation>
    <scope>NUCLEOTIDE SEQUENCE [LARGE SCALE GENOMIC DNA]</scope>
    <source>
        <strain evidence="10">Cs-k2</strain>
    </source>
</reference>
<comment type="subcellular location">
    <subcellularLocation>
        <location evidence="1">Golgi apparatus membrane</location>
        <topology evidence="1">Peripheral membrane protein</topology>
    </subcellularLocation>
</comment>
<dbReference type="PANTHER" id="PTHR21311:SF0">
    <property type="entry name" value="CONSERVED OLIGOMERIC GOLGI COMPLEX SUBUNIT 8"/>
    <property type="match status" value="1"/>
</dbReference>
<dbReference type="EMBL" id="NIRI02000056">
    <property type="protein sequence ID" value="KAG5445770.1"/>
    <property type="molecule type" value="Genomic_DNA"/>
</dbReference>
<organism evidence="10 11">
    <name type="scientific">Clonorchis sinensis</name>
    <name type="common">Chinese liver fluke</name>
    <dbReference type="NCBI Taxonomy" id="79923"/>
    <lineage>
        <taxon>Eukaryota</taxon>
        <taxon>Metazoa</taxon>
        <taxon>Spiralia</taxon>
        <taxon>Lophotrochozoa</taxon>
        <taxon>Platyhelminthes</taxon>
        <taxon>Trematoda</taxon>
        <taxon>Digenea</taxon>
        <taxon>Opisthorchiida</taxon>
        <taxon>Opisthorchiata</taxon>
        <taxon>Opisthorchiidae</taxon>
        <taxon>Clonorchis</taxon>
    </lineage>
</organism>
<comment type="similarity">
    <text evidence="2">Belongs to the COG8 family.</text>
</comment>
<dbReference type="GO" id="GO:0015031">
    <property type="term" value="P:protein transport"/>
    <property type="evidence" value="ECO:0007669"/>
    <property type="project" value="UniProtKB-KW"/>
</dbReference>
<evidence type="ECO:0000256" key="4">
    <source>
        <dbReference type="ARBA" id="ARBA00022448"/>
    </source>
</evidence>
<evidence type="ECO:0000313" key="11">
    <source>
        <dbReference type="Proteomes" id="UP000286415"/>
    </source>
</evidence>
<evidence type="ECO:0000256" key="7">
    <source>
        <dbReference type="ARBA" id="ARBA00023136"/>
    </source>
</evidence>
<gene>
    <name evidence="10" type="ORF">CSKR_113361</name>
</gene>
<dbReference type="InterPro" id="IPR016159">
    <property type="entry name" value="Cullin_repeat-like_dom_sf"/>
</dbReference>
<dbReference type="SUPFAM" id="SSF74788">
    <property type="entry name" value="Cullin repeat-like"/>
    <property type="match status" value="1"/>
</dbReference>
<dbReference type="InterPro" id="IPR007255">
    <property type="entry name" value="COG8"/>
</dbReference>
<keyword evidence="6" id="KW-0333">Golgi apparatus</keyword>
<dbReference type="AlphaFoldDB" id="A0A8T1M9H0"/>
<keyword evidence="11" id="KW-1185">Reference proteome</keyword>
<evidence type="ECO:0000256" key="1">
    <source>
        <dbReference type="ARBA" id="ARBA00004395"/>
    </source>
</evidence>
<evidence type="ECO:0000256" key="3">
    <source>
        <dbReference type="ARBA" id="ARBA00020983"/>
    </source>
</evidence>
<dbReference type="PANTHER" id="PTHR21311">
    <property type="entry name" value="CONSERVED OLIGOMERIC GOLGI COMPLEX COMPONENT 8"/>
    <property type="match status" value="1"/>
</dbReference>
<comment type="caution">
    <text evidence="10">The sequence shown here is derived from an EMBL/GenBank/DDBJ whole genome shotgun (WGS) entry which is preliminary data.</text>
</comment>
<evidence type="ECO:0000256" key="6">
    <source>
        <dbReference type="ARBA" id="ARBA00023034"/>
    </source>
</evidence>
<evidence type="ECO:0000313" key="10">
    <source>
        <dbReference type="EMBL" id="KAG5445770.1"/>
    </source>
</evidence>
<dbReference type="OrthoDB" id="1661054at2759"/>
<dbReference type="Pfam" id="PF04124">
    <property type="entry name" value="Dor1"/>
    <property type="match status" value="3"/>
</dbReference>
<dbReference type="GO" id="GO:0017119">
    <property type="term" value="C:Golgi transport complex"/>
    <property type="evidence" value="ECO:0007669"/>
    <property type="project" value="InterPro"/>
</dbReference>
<keyword evidence="5" id="KW-0653">Protein transport</keyword>
<feature type="compositionally biased region" description="Polar residues" evidence="9">
    <location>
        <begin position="655"/>
        <end position="666"/>
    </location>
</feature>
<feature type="region of interest" description="Disordered" evidence="9">
    <location>
        <begin position="655"/>
        <end position="697"/>
    </location>
</feature>
<dbReference type="GO" id="GO:0006891">
    <property type="term" value="P:intra-Golgi vesicle-mediated transport"/>
    <property type="evidence" value="ECO:0007669"/>
    <property type="project" value="TreeGrafter"/>
</dbReference>
<evidence type="ECO:0000256" key="5">
    <source>
        <dbReference type="ARBA" id="ARBA00022927"/>
    </source>
</evidence>
<accession>A0A8T1M9H0</accession>